<accession>A0ABC9XHN1</accession>
<dbReference type="PROSITE" id="PS50039">
    <property type="entry name" value="FORK_HEAD_3"/>
    <property type="match status" value="1"/>
</dbReference>
<gene>
    <name evidence="10" type="ORF">GRJ2_002077500</name>
</gene>
<dbReference type="Proteomes" id="UP001623348">
    <property type="component" value="Unassembled WGS sequence"/>
</dbReference>
<dbReference type="GO" id="GO:0005634">
    <property type="term" value="C:nucleus"/>
    <property type="evidence" value="ECO:0007669"/>
    <property type="project" value="UniProtKB-SubCell"/>
</dbReference>
<dbReference type="FunFam" id="1.10.10.10:FF:000016">
    <property type="entry name" value="Forkhead box protein I1"/>
    <property type="match status" value="1"/>
</dbReference>
<dbReference type="InterPro" id="IPR036388">
    <property type="entry name" value="WH-like_DNA-bd_sf"/>
</dbReference>
<dbReference type="PANTHER" id="PTHR11829:SF180">
    <property type="entry name" value="FORKHEAD BOX PROTEIN I1"/>
    <property type="match status" value="1"/>
</dbReference>
<feature type="compositionally biased region" description="Polar residues" evidence="8">
    <location>
        <begin position="1"/>
        <end position="10"/>
    </location>
</feature>
<organism evidence="10 11">
    <name type="scientific">Grus japonensis</name>
    <name type="common">Japanese crane</name>
    <name type="synonym">Red-crowned crane</name>
    <dbReference type="NCBI Taxonomy" id="30415"/>
    <lineage>
        <taxon>Eukaryota</taxon>
        <taxon>Metazoa</taxon>
        <taxon>Chordata</taxon>
        <taxon>Craniata</taxon>
        <taxon>Vertebrata</taxon>
        <taxon>Euteleostomi</taxon>
        <taxon>Archelosauria</taxon>
        <taxon>Archosauria</taxon>
        <taxon>Dinosauria</taxon>
        <taxon>Saurischia</taxon>
        <taxon>Theropoda</taxon>
        <taxon>Coelurosauria</taxon>
        <taxon>Aves</taxon>
        <taxon>Neognathae</taxon>
        <taxon>Neoaves</taxon>
        <taxon>Gruiformes</taxon>
        <taxon>Gruidae</taxon>
        <taxon>Grus</taxon>
    </lineage>
</organism>
<evidence type="ECO:0000256" key="6">
    <source>
        <dbReference type="ARBA" id="ARBA00023242"/>
    </source>
</evidence>
<comment type="subcellular location">
    <subcellularLocation>
        <location evidence="1 7">Nucleus</location>
    </subcellularLocation>
</comment>
<keyword evidence="6 7" id="KW-0539">Nucleus</keyword>
<dbReference type="InterPro" id="IPR001766">
    <property type="entry name" value="Fork_head_dom"/>
</dbReference>
<evidence type="ECO:0000256" key="4">
    <source>
        <dbReference type="ARBA" id="ARBA00023125"/>
    </source>
</evidence>
<evidence type="ECO:0000313" key="11">
    <source>
        <dbReference type="Proteomes" id="UP001623348"/>
    </source>
</evidence>
<comment type="caution">
    <text evidence="10">The sequence shown here is derived from an EMBL/GenBank/DDBJ whole genome shotgun (WGS) entry which is preliminary data.</text>
</comment>
<dbReference type="SUPFAM" id="SSF46785">
    <property type="entry name" value="Winged helix' DNA-binding domain"/>
    <property type="match status" value="1"/>
</dbReference>
<keyword evidence="2" id="KW-0217">Developmental protein</keyword>
<evidence type="ECO:0000256" key="7">
    <source>
        <dbReference type="PROSITE-ProRule" id="PRU00089"/>
    </source>
</evidence>
<dbReference type="PRINTS" id="PR01345">
    <property type="entry name" value="CERVTRCPTASE"/>
</dbReference>
<dbReference type="PROSITE" id="PS00658">
    <property type="entry name" value="FORK_HEAD_2"/>
    <property type="match status" value="1"/>
</dbReference>
<keyword evidence="3" id="KW-0805">Transcription regulation</keyword>
<dbReference type="InterPro" id="IPR050211">
    <property type="entry name" value="FOX_domain-containing"/>
</dbReference>
<feature type="region of interest" description="Disordered" evidence="8">
    <location>
        <begin position="208"/>
        <end position="276"/>
    </location>
</feature>
<dbReference type="InterPro" id="IPR036390">
    <property type="entry name" value="WH_DNA-bd_sf"/>
</dbReference>
<keyword evidence="4 7" id="KW-0238">DNA-binding</keyword>
<keyword evidence="5" id="KW-0804">Transcription</keyword>
<dbReference type="PROSITE" id="PS00657">
    <property type="entry name" value="FORK_HEAD_1"/>
    <property type="match status" value="1"/>
</dbReference>
<feature type="DNA-binding region" description="Fork-head" evidence="7">
    <location>
        <begin position="123"/>
        <end position="217"/>
    </location>
</feature>
<dbReference type="Pfam" id="PF00250">
    <property type="entry name" value="Forkhead"/>
    <property type="match status" value="1"/>
</dbReference>
<name>A0ABC9XHN1_GRUJA</name>
<dbReference type="PRINTS" id="PR00053">
    <property type="entry name" value="FORKHEAD"/>
</dbReference>
<dbReference type="SMART" id="SM00339">
    <property type="entry name" value="FH"/>
    <property type="match status" value="1"/>
</dbReference>
<dbReference type="EMBL" id="BAAFJT010000014">
    <property type="protein sequence ID" value="GAB0196122.1"/>
    <property type="molecule type" value="Genomic_DNA"/>
</dbReference>
<evidence type="ECO:0000256" key="2">
    <source>
        <dbReference type="ARBA" id="ARBA00022473"/>
    </source>
</evidence>
<proteinExistence type="predicted"/>
<dbReference type="PANTHER" id="PTHR11829">
    <property type="entry name" value="FORKHEAD BOX PROTEIN"/>
    <property type="match status" value="1"/>
</dbReference>
<dbReference type="Gene3D" id="1.10.10.10">
    <property type="entry name" value="Winged helix-like DNA-binding domain superfamily/Winged helix DNA-binding domain"/>
    <property type="match status" value="1"/>
</dbReference>
<feature type="domain" description="Fork-head" evidence="9">
    <location>
        <begin position="123"/>
        <end position="217"/>
    </location>
</feature>
<reference evidence="10 11" key="1">
    <citation type="submission" date="2024-06" db="EMBL/GenBank/DDBJ databases">
        <title>The draft genome of Grus japonensis, version 3.</title>
        <authorList>
            <person name="Nabeshima K."/>
            <person name="Suzuki S."/>
            <person name="Onuma M."/>
        </authorList>
    </citation>
    <scope>NUCLEOTIDE SEQUENCE [LARGE SCALE GENOMIC DNA]</scope>
    <source>
        <strain evidence="10 11">451A</strain>
    </source>
</reference>
<evidence type="ECO:0000259" key="9">
    <source>
        <dbReference type="PROSITE" id="PS50039"/>
    </source>
</evidence>
<evidence type="ECO:0000256" key="5">
    <source>
        <dbReference type="ARBA" id="ARBA00023163"/>
    </source>
</evidence>
<dbReference type="GO" id="GO:0003677">
    <property type="term" value="F:DNA binding"/>
    <property type="evidence" value="ECO:0007669"/>
    <property type="project" value="UniProtKB-UniRule"/>
</dbReference>
<keyword evidence="11" id="KW-1185">Reference proteome</keyword>
<dbReference type="InterPro" id="IPR018122">
    <property type="entry name" value="TF_fork_head_CS_1"/>
</dbReference>
<evidence type="ECO:0000256" key="1">
    <source>
        <dbReference type="ARBA" id="ARBA00004123"/>
    </source>
</evidence>
<dbReference type="InterPro" id="IPR030456">
    <property type="entry name" value="TF_fork_head_CS_2"/>
</dbReference>
<sequence length="547" mass="61843">MSSFDPQTHSPPRCSPQFPNIGQEPPEMSIYYENFFHPQNIPSPQRPSTFETTDYNTTPNPYLWLNGPSITPPPYLPGSNASPFIPQSYGMQRQLLPNMHGLGGTDFGWLPLPSQEELMKLVRPPYSYSALIAMAIHGAPEKRLTLSQIYQYVADNFPFYNKSKAGWQNSIRHNLSLNDCFKKVPRDEDDPGKGNYWTLDPNCEKMFDNGNFRRKRKRKSDIGASAATLASEKSEDSALTGSPKAVEHQDILENSSPGTDSSPEKGSPPPSSSSPCLSNFLSSMTAYVNGSNSGSRSVPLGLNSEPIDKMGQNMRELSLITSHIDTFLELLRISLAPAGKLNYCSDMSSSTALWKVMLRFMYFTNMRDLDRLDRWARANCMKFNKAKCKVLHVGRCNPKHDYRLGEEWIESSSEEKDLGVLIDEKLNMSRQCALAAQKANHILGCIKRGVTSRSREGILPLYSALVRPHLEYCVQLWGPQDRRDMELLEGVQRRATKLIRGLEHLSYEDRLRELGLFSLEKRRLWGDLIAAFQYLKGPARKMVRDCL</sequence>
<evidence type="ECO:0000256" key="8">
    <source>
        <dbReference type="SAM" id="MobiDB-lite"/>
    </source>
</evidence>
<protein>
    <submittedName>
        <fullName evidence="10">Forkhead box protein I1</fullName>
    </submittedName>
</protein>
<dbReference type="CDD" id="cd20053">
    <property type="entry name" value="FH_FOXI1"/>
    <property type="match status" value="1"/>
</dbReference>
<evidence type="ECO:0000313" key="10">
    <source>
        <dbReference type="EMBL" id="GAB0196122.1"/>
    </source>
</evidence>
<evidence type="ECO:0000256" key="3">
    <source>
        <dbReference type="ARBA" id="ARBA00023015"/>
    </source>
</evidence>
<dbReference type="AlphaFoldDB" id="A0ABC9XHN1"/>
<feature type="region of interest" description="Disordered" evidence="8">
    <location>
        <begin position="1"/>
        <end position="23"/>
    </location>
</feature>